<feature type="transmembrane region" description="Helical" evidence="5">
    <location>
        <begin position="173"/>
        <end position="192"/>
    </location>
</feature>
<keyword evidence="3 5" id="KW-1133">Transmembrane helix</keyword>
<dbReference type="InterPro" id="IPR051598">
    <property type="entry name" value="TSUP/Inactive_protease-like"/>
</dbReference>
<protein>
    <recommendedName>
        <fullName evidence="5">Probable membrane transporter protein</fullName>
    </recommendedName>
</protein>
<feature type="transmembrane region" description="Helical" evidence="5">
    <location>
        <begin position="74"/>
        <end position="92"/>
    </location>
</feature>
<evidence type="ECO:0000256" key="4">
    <source>
        <dbReference type="ARBA" id="ARBA00023136"/>
    </source>
</evidence>
<feature type="transmembrane region" description="Helical" evidence="5">
    <location>
        <begin position="98"/>
        <end position="119"/>
    </location>
</feature>
<keyword evidence="5" id="KW-1003">Cell membrane</keyword>
<evidence type="ECO:0000256" key="3">
    <source>
        <dbReference type="ARBA" id="ARBA00022989"/>
    </source>
</evidence>
<feature type="transmembrane region" description="Helical" evidence="5">
    <location>
        <begin position="230"/>
        <end position="248"/>
    </location>
</feature>
<reference evidence="6 7" key="1">
    <citation type="submission" date="2015-09" db="EMBL/GenBank/DDBJ databases">
        <authorList>
            <consortium name="Swine Surveillance"/>
        </authorList>
    </citation>
    <scope>NUCLEOTIDE SEQUENCE [LARGE SCALE GENOMIC DNA]</scope>
    <source>
        <strain evidence="6 7">CECT 5294</strain>
    </source>
</reference>
<accession>A0A0P1FIG0</accession>
<dbReference type="PANTHER" id="PTHR43701:SF5">
    <property type="entry name" value="MEMBRANE TRANSPORTER PROTEIN-RELATED"/>
    <property type="match status" value="1"/>
</dbReference>
<name>A0A0P1FIG0_9RHOB</name>
<evidence type="ECO:0000313" key="6">
    <source>
        <dbReference type="EMBL" id="CUH58846.1"/>
    </source>
</evidence>
<organism evidence="6 7">
    <name type="scientific">Thalassobacter stenotrophicus</name>
    <dbReference type="NCBI Taxonomy" id="266809"/>
    <lineage>
        <taxon>Bacteria</taxon>
        <taxon>Pseudomonadati</taxon>
        <taxon>Pseudomonadota</taxon>
        <taxon>Alphaproteobacteria</taxon>
        <taxon>Rhodobacterales</taxon>
        <taxon>Roseobacteraceae</taxon>
        <taxon>Thalassobacter</taxon>
    </lineage>
</organism>
<dbReference type="RefSeq" id="WP_058122203.1">
    <property type="nucleotide sequence ID" value="NZ_CYRX01000006.1"/>
</dbReference>
<gene>
    <name evidence="6" type="ORF">THS5294_00126</name>
</gene>
<keyword evidence="4 5" id="KW-0472">Membrane</keyword>
<comment type="similarity">
    <text evidence="5">Belongs to the 4-toluene sulfonate uptake permease (TSUP) (TC 2.A.102) family.</text>
</comment>
<dbReference type="InterPro" id="IPR002781">
    <property type="entry name" value="TM_pro_TauE-like"/>
</dbReference>
<feature type="transmembrane region" description="Helical" evidence="5">
    <location>
        <begin position="7"/>
        <end position="38"/>
    </location>
</feature>
<dbReference type="PANTHER" id="PTHR43701">
    <property type="entry name" value="MEMBRANE TRANSPORTER PROTEIN MJ0441-RELATED"/>
    <property type="match status" value="1"/>
</dbReference>
<comment type="subcellular location">
    <subcellularLocation>
        <location evidence="5">Cell membrane</location>
        <topology evidence="5">Multi-pass membrane protein</topology>
    </subcellularLocation>
    <subcellularLocation>
        <location evidence="1">Membrane</location>
        <topology evidence="1">Multi-pass membrane protein</topology>
    </subcellularLocation>
</comment>
<feature type="transmembrane region" description="Helical" evidence="5">
    <location>
        <begin position="131"/>
        <end position="153"/>
    </location>
</feature>
<dbReference type="Proteomes" id="UP000051298">
    <property type="component" value="Unassembled WGS sequence"/>
</dbReference>
<dbReference type="AlphaFoldDB" id="A0A0P1FIG0"/>
<evidence type="ECO:0000313" key="7">
    <source>
        <dbReference type="Proteomes" id="UP000051298"/>
    </source>
</evidence>
<dbReference type="GO" id="GO:0005886">
    <property type="term" value="C:plasma membrane"/>
    <property type="evidence" value="ECO:0007669"/>
    <property type="project" value="UniProtKB-SubCell"/>
</dbReference>
<dbReference type="EMBL" id="CYRX01000006">
    <property type="protein sequence ID" value="CUH58846.1"/>
    <property type="molecule type" value="Genomic_DNA"/>
</dbReference>
<evidence type="ECO:0000256" key="1">
    <source>
        <dbReference type="ARBA" id="ARBA00004141"/>
    </source>
</evidence>
<feature type="transmembrane region" description="Helical" evidence="5">
    <location>
        <begin position="204"/>
        <end position="224"/>
    </location>
</feature>
<evidence type="ECO:0000256" key="5">
    <source>
        <dbReference type="RuleBase" id="RU363041"/>
    </source>
</evidence>
<dbReference type="Pfam" id="PF01925">
    <property type="entry name" value="TauE"/>
    <property type="match status" value="1"/>
</dbReference>
<evidence type="ECO:0000256" key="2">
    <source>
        <dbReference type="ARBA" id="ARBA00022692"/>
    </source>
</evidence>
<sequence>MEAFDVILIGAVLGVAAILYSSVGHGGASGYIAIMALFSLSPDVIRPIALSLNVVVAGFATWRFSRAGYVDWKSAIPVILASMPLAFIGGSIELPSSVYRPLLGTLLVLSAVYMVWSVTRSPQFYDDAKRGLPLIGSVSAGGTIGLFSGLSGIGGGVLLSPLFVISGWAGARQTAGIAAVFIFFNSLAGLAGNLTNVSSIPGQLLPWALLALVGSIVGTGLGVRSLPVKPLVFILALAVLISGLKFVLL</sequence>
<proteinExistence type="inferred from homology"/>
<feature type="transmembrane region" description="Helical" evidence="5">
    <location>
        <begin position="44"/>
        <end position="62"/>
    </location>
</feature>
<keyword evidence="2 5" id="KW-0812">Transmembrane</keyword>